<evidence type="ECO:0000313" key="3">
    <source>
        <dbReference type="Proteomes" id="UP000737018"/>
    </source>
</evidence>
<organism evidence="2 3">
    <name type="scientific">Castanea mollissima</name>
    <name type="common">Chinese chestnut</name>
    <dbReference type="NCBI Taxonomy" id="60419"/>
    <lineage>
        <taxon>Eukaryota</taxon>
        <taxon>Viridiplantae</taxon>
        <taxon>Streptophyta</taxon>
        <taxon>Embryophyta</taxon>
        <taxon>Tracheophyta</taxon>
        <taxon>Spermatophyta</taxon>
        <taxon>Magnoliopsida</taxon>
        <taxon>eudicotyledons</taxon>
        <taxon>Gunneridae</taxon>
        <taxon>Pentapetalae</taxon>
        <taxon>rosids</taxon>
        <taxon>fabids</taxon>
        <taxon>Fagales</taxon>
        <taxon>Fagaceae</taxon>
        <taxon>Castanea</taxon>
    </lineage>
</organism>
<protein>
    <submittedName>
        <fullName evidence="2">Uncharacterized protein</fullName>
    </submittedName>
</protein>
<dbReference type="EMBL" id="JRKL02002682">
    <property type="protein sequence ID" value="KAF3957956.1"/>
    <property type="molecule type" value="Genomic_DNA"/>
</dbReference>
<reference evidence="2" key="1">
    <citation type="submission" date="2020-03" db="EMBL/GenBank/DDBJ databases">
        <title>Castanea mollissima Vanexum genome sequencing.</title>
        <authorList>
            <person name="Staton M."/>
        </authorList>
    </citation>
    <scope>NUCLEOTIDE SEQUENCE</scope>
    <source>
        <tissue evidence="2">Leaf</tissue>
    </source>
</reference>
<sequence>MFSKKTFSTNVKVVMMIMMILTLLIFNSKPVEATRPLVAVMKSKKVETTKVVSVSQDRAPVTPSEPNPCTYLPDPANGSEYRLTTGTIRTSTYQNIKYEYDGSVSDHNTLAKAIKRQIYDELSSFLGLYCLLLWGFSSSFSPIDTELNLEEREEGEGGRKVASDNELNFRQEAERLVRLYQGSSQCLCSCCRKNLSNDQQGLTPCVFERFCAHIKKIIQLSS</sequence>
<keyword evidence="1" id="KW-0732">Signal</keyword>
<dbReference type="Proteomes" id="UP000737018">
    <property type="component" value="Unassembled WGS sequence"/>
</dbReference>
<evidence type="ECO:0000313" key="2">
    <source>
        <dbReference type="EMBL" id="KAF3957956.1"/>
    </source>
</evidence>
<proteinExistence type="predicted"/>
<comment type="caution">
    <text evidence="2">The sequence shown here is derived from an EMBL/GenBank/DDBJ whole genome shotgun (WGS) entry which is preliminary data.</text>
</comment>
<feature type="chain" id="PRO_5035290268" evidence="1">
    <location>
        <begin position="34"/>
        <end position="222"/>
    </location>
</feature>
<name>A0A8J4VR16_9ROSI</name>
<keyword evidence="3" id="KW-1185">Reference proteome</keyword>
<evidence type="ECO:0000256" key="1">
    <source>
        <dbReference type="SAM" id="SignalP"/>
    </source>
</evidence>
<accession>A0A8J4VR16</accession>
<feature type="signal peptide" evidence="1">
    <location>
        <begin position="1"/>
        <end position="33"/>
    </location>
</feature>
<dbReference type="AlphaFoldDB" id="A0A8J4VR16"/>
<gene>
    <name evidence="2" type="ORF">CMV_017082</name>
</gene>